<dbReference type="EMBL" id="KN819019">
    <property type="protein sequence ID" value="KIL54022.1"/>
    <property type="molecule type" value="Genomic_DNA"/>
</dbReference>
<sequence>MGKKVTKGVASQLLTTLTQHNMENQNQALRNLLRDMETLRPTPLNWEETSFLDMATRSMATAVTSSSLNLFKLILTMEICHHFNHTKFCSADLPTVSPD</sequence>
<evidence type="ECO:0000313" key="3">
    <source>
        <dbReference type="Proteomes" id="UP000054549"/>
    </source>
</evidence>
<organism evidence="2 3">
    <name type="scientific">Amanita muscaria (strain Koide BX008)</name>
    <dbReference type="NCBI Taxonomy" id="946122"/>
    <lineage>
        <taxon>Eukaryota</taxon>
        <taxon>Fungi</taxon>
        <taxon>Dikarya</taxon>
        <taxon>Basidiomycota</taxon>
        <taxon>Agaricomycotina</taxon>
        <taxon>Agaricomycetes</taxon>
        <taxon>Agaricomycetidae</taxon>
        <taxon>Agaricales</taxon>
        <taxon>Pluteineae</taxon>
        <taxon>Amanitaceae</taxon>
        <taxon>Amanita</taxon>
    </lineage>
</organism>
<protein>
    <submittedName>
        <fullName evidence="2">Uncharacterized protein</fullName>
    </submittedName>
</protein>
<name>A0A0C2VZ83_AMAMK</name>
<reference evidence="2 3" key="1">
    <citation type="submission" date="2014-04" db="EMBL/GenBank/DDBJ databases">
        <title>Evolutionary Origins and Diversification of the Mycorrhizal Mutualists.</title>
        <authorList>
            <consortium name="DOE Joint Genome Institute"/>
            <consortium name="Mycorrhizal Genomics Consortium"/>
            <person name="Kohler A."/>
            <person name="Kuo A."/>
            <person name="Nagy L.G."/>
            <person name="Floudas D."/>
            <person name="Copeland A."/>
            <person name="Barry K.W."/>
            <person name="Cichocki N."/>
            <person name="Veneault-Fourrey C."/>
            <person name="LaButti K."/>
            <person name="Lindquist E.A."/>
            <person name="Lipzen A."/>
            <person name="Lundell T."/>
            <person name="Morin E."/>
            <person name="Murat C."/>
            <person name="Riley R."/>
            <person name="Ohm R."/>
            <person name="Sun H."/>
            <person name="Tunlid A."/>
            <person name="Henrissat B."/>
            <person name="Grigoriev I.V."/>
            <person name="Hibbett D.S."/>
            <person name="Martin F."/>
        </authorList>
    </citation>
    <scope>NUCLEOTIDE SEQUENCE [LARGE SCALE GENOMIC DNA]</scope>
    <source>
        <strain evidence="2 3">Koide BX008</strain>
    </source>
</reference>
<evidence type="ECO:0000313" key="2">
    <source>
        <dbReference type="EMBL" id="KIL54152.1"/>
    </source>
</evidence>
<dbReference type="EMBL" id="KN818911">
    <property type="protein sequence ID" value="KIL54152.1"/>
    <property type="molecule type" value="Genomic_DNA"/>
</dbReference>
<gene>
    <name evidence="2" type="ORF">M378DRAFT_19163</name>
    <name evidence="1" type="ORF">M378DRAFT_19284</name>
</gene>
<keyword evidence="3" id="KW-1185">Reference proteome</keyword>
<dbReference type="HOGENOM" id="CLU_2319818_0_0_1"/>
<accession>A0A0C2VZ83</accession>
<dbReference type="AlphaFoldDB" id="A0A0C2VZ83"/>
<proteinExistence type="predicted"/>
<evidence type="ECO:0000313" key="1">
    <source>
        <dbReference type="EMBL" id="KIL54022.1"/>
    </source>
</evidence>
<dbReference type="Proteomes" id="UP000054549">
    <property type="component" value="Unassembled WGS sequence"/>
</dbReference>